<feature type="binding site" evidence="20">
    <location>
        <position position="959"/>
    </location>
    <ligand>
        <name>methylcob(III)alamin</name>
        <dbReference type="ChEBI" id="CHEBI:28115"/>
    </ligand>
</feature>
<comment type="cofactor">
    <cofactor evidence="1 21">
        <name>Zn(2+)</name>
        <dbReference type="ChEBI" id="CHEBI:29105"/>
    </cofactor>
</comment>
<dbReference type="PROSITE" id="PS51337">
    <property type="entry name" value="B12_BINDING_NTER"/>
    <property type="match status" value="1"/>
</dbReference>
<dbReference type="PANTHER" id="PTHR45833">
    <property type="entry name" value="METHIONINE SYNTHASE"/>
    <property type="match status" value="1"/>
</dbReference>
<keyword evidence="12" id="KW-0677">Repeat</keyword>
<comment type="similarity">
    <text evidence="4">Belongs to the vitamin-B12 dependent methionine synthase family.</text>
</comment>
<dbReference type="InterPro" id="IPR033706">
    <property type="entry name" value="Met_synthase_B12-bd"/>
</dbReference>
<comment type="pathway">
    <text evidence="3">Amino-acid biosynthesis; L-methionine biosynthesis via de novo pathway; L-methionine from L-homocysteine (MetH route): step 1/1.</text>
</comment>
<evidence type="ECO:0000259" key="25">
    <source>
        <dbReference type="PROSITE" id="PS50974"/>
    </source>
</evidence>
<evidence type="ECO:0000313" key="28">
    <source>
        <dbReference type="EMBL" id="KHN86964.1"/>
    </source>
</evidence>
<dbReference type="PROSITE" id="PS50974">
    <property type="entry name" value="ADOMET_ACTIVATION"/>
    <property type="match status" value="1"/>
</dbReference>
<evidence type="ECO:0000256" key="21">
    <source>
        <dbReference type="PROSITE-ProRule" id="PRU00333"/>
    </source>
</evidence>
<dbReference type="GO" id="GO:0046653">
    <property type="term" value="P:tetrahydrofolate metabolic process"/>
    <property type="evidence" value="ECO:0007669"/>
    <property type="project" value="TreeGrafter"/>
</dbReference>
<feature type="binding site" description="axial binding residue" evidence="19">
    <location>
        <position position="914"/>
    </location>
    <ligand>
        <name>methylcob(III)alamin</name>
        <dbReference type="ChEBI" id="CHEBI:28115"/>
    </ligand>
    <ligandPart>
        <name>Co</name>
        <dbReference type="ChEBI" id="CHEBI:27638"/>
    </ligandPart>
</feature>
<keyword evidence="8 19" id="KW-0846">Cobalamin</keyword>
<dbReference type="GO" id="GO:0032259">
    <property type="term" value="P:methylation"/>
    <property type="evidence" value="ECO:0007669"/>
    <property type="project" value="UniProtKB-KW"/>
</dbReference>
<evidence type="ECO:0000259" key="23">
    <source>
        <dbReference type="PROSITE" id="PS50970"/>
    </source>
</evidence>
<gene>
    <name evidence="28" type="primary">nos-1</name>
    <name evidence="28" type="ORF">Tcan_04411</name>
</gene>
<feature type="binding site" evidence="20">
    <location>
        <position position="1015"/>
    </location>
    <ligand>
        <name>methylcob(III)alamin</name>
        <dbReference type="ChEBI" id="CHEBI:28115"/>
    </ligand>
</feature>
<feature type="binding site" evidence="20">
    <location>
        <begin position="1352"/>
        <end position="1353"/>
    </location>
    <ligand>
        <name>S-adenosyl-L-methionine</name>
        <dbReference type="ChEBI" id="CHEBI:59789"/>
    </ligand>
</feature>
<keyword evidence="7" id="KW-0028">Amino-acid biosynthesis</keyword>
<dbReference type="SUPFAM" id="SSF52242">
    <property type="entry name" value="Cobalamin (vitamin B12)-binding domain"/>
    <property type="match status" value="1"/>
</dbReference>
<dbReference type="InterPro" id="IPR003726">
    <property type="entry name" value="HCY_dom"/>
</dbReference>
<evidence type="ECO:0000256" key="13">
    <source>
        <dbReference type="ARBA" id="ARBA00022833"/>
    </source>
</evidence>
<dbReference type="EMBL" id="JPKZ01000501">
    <property type="protein sequence ID" value="KHN86964.1"/>
    <property type="molecule type" value="Genomic_DNA"/>
</dbReference>
<keyword evidence="11 19" id="KW-0479">Metal-binding</keyword>
<dbReference type="InterPro" id="IPR006158">
    <property type="entry name" value="Cobalamin-bd"/>
</dbReference>
<dbReference type="Pfam" id="PF02310">
    <property type="entry name" value="B12-binding"/>
    <property type="match status" value="1"/>
</dbReference>
<comment type="caution">
    <text evidence="28">The sequence shown here is derived from an EMBL/GenBank/DDBJ whole genome shotgun (WGS) entry which is preliminary data.</text>
</comment>
<dbReference type="OMA" id="ADCIAMS"/>
<keyword evidence="6 22" id="KW-0489">Methyltransferase</keyword>
<keyword evidence="15" id="KW-0170">Cobalt</keyword>
<evidence type="ECO:0000256" key="19">
    <source>
        <dbReference type="PIRSR" id="PIRSR000381-1"/>
    </source>
</evidence>
<feature type="binding site" evidence="19 21">
    <location>
        <position position="226"/>
    </location>
    <ligand>
        <name>Zn(2+)</name>
        <dbReference type="ChEBI" id="CHEBI:29105"/>
    </ligand>
</feature>
<dbReference type="Pfam" id="PF02607">
    <property type="entry name" value="B12-binding_2"/>
    <property type="match status" value="1"/>
</dbReference>
<evidence type="ECO:0000256" key="2">
    <source>
        <dbReference type="ARBA" id="ARBA00001956"/>
    </source>
</evidence>
<evidence type="ECO:0000256" key="16">
    <source>
        <dbReference type="ARBA" id="ARBA00030163"/>
    </source>
</evidence>
<dbReference type="InterPro" id="IPR011822">
    <property type="entry name" value="MetH"/>
</dbReference>
<dbReference type="PIRSF" id="PIRSF000381">
    <property type="entry name" value="MetH"/>
    <property type="match status" value="1"/>
</dbReference>
<feature type="domain" description="B12-binding" evidence="26">
    <location>
        <begin position="901"/>
        <end position="1036"/>
    </location>
</feature>
<dbReference type="Pfam" id="PF02965">
    <property type="entry name" value="Met_synt_B12"/>
    <property type="match status" value="1"/>
</dbReference>
<sequence>MPSPMYSECNRKRLAYVQLNDDDHPKPLKGNNDLLSLTKPDIIYKVHKLYLEAGADFIETNTFSGTTIAQADYQCEHLVRDINYHSARIARKAADEAYQETGLRRFVCGAMGPTNKTLSISPSVEQPEFRNITFQELVKAYGEQARSLIDGGVDVLLVETVFDSANAKAALFAIRLLFEEEGLEEIPVFLSGTIVDLSGRTLSGQTGEAFLISTKQGQPMAVGLNCALGAKEMRPFIETIAMNTTSLVICYPNAGLPNALGGYDEQPEDMAVDLLSFANDGLVNIIGGCCGTTPDHIRAIAASVKGVRPRKPPSSIHSGYMLLAGLEPFCIGPHTNFVNIGERCNVAGSRRFCNLIKNNKYEEAIDVARKQVESGAQVLDINMDDGLLDGPFTMAKFLRLIASEPDVAKVPICIDSSNFSVVIAGLESCQGKCIVNSISLKEGEEDFLKKARLVKRYGAALVVMAFDEEGQVGGKDVRNKKGLMGEKKYGMGTAVWRQKEKADLQRAADIERKYQICERSYRLLTEEAHFDPCDIIFDPNILTIATGMEEHAEYGINFIEGTRRIKENLPGCFVSGGVSNFSFSFRGMDAVREAMHSVFLYHAIQAGLDMGIVNAGALPLYTDIQPELRKLCEAADIERKYQICERSYRLLTEEAHFDPCDIIFDPNILTIATGMEEHAEYGINFIEGTRRIKENLPGCFVSGGVSNFSFSFRGMDAVREAMHSVFLYHAIQAGLDMGIVNAGALPLYTDIQPELRKLCEDLLWNKDPNATEKMLALAQDLKSEGKKAHTESDAWRQESVEKRLEYALVKGIDTYVVEDTEEARQNTAKYPRPLNVIEQPLMAGMAVVGDLFGSGKMFLPQVIKSARVMKKAVAHLIPFMDKEREENLKNRVSDTSESPYQGTMVIATVKGDVHDIGKNIVAVVLGCNNFRVIDLGVMTPCEKIISTAINEKADFIGCSGLITPSLDEMVHVAREMQRAGLSIPLLIGGATTSKTHTAVKIAPRYSGPVIHCLDASKSVVVCSSLCDSKTRDEFLAEIAEEYEEVRMEHYESLKERRFVTLEAARSRALKLDFTRFSPVRPTFLGREAFRDFDLNVVVPFIDWKPFFDVWQLRGKYPNRGYPRIFNDADVGAEARKVFDDAQATLQRLIDKGQLKAAAVIGFFECCANGDDIFIFDHETRLHTSTLFGLRQQCDREYDQPCLCLSDFVAPGDSSHPTDYIGAFACTAGIGSKEICTALERDHLDDYSSIMVKALADRLSEAMAEYLHMQVRRKLWGYSTDEELDTADLLSIKYTGIRPAPGYPSQPDHTEKATLWRLLDAENLAGIKLTESYAMEPAASVCGLYFAHPQSQYFAVGKIDKDQVQDYALRKEESIQSIEYWLGPMLGYDHE</sequence>
<dbReference type="CDD" id="cd00740">
    <property type="entry name" value="MeTr"/>
    <property type="match status" value="1"/>
</dbReference>
<dbReference type="Gene3D" id="3.20.20.20">
    <property type="entry name" value="Dihydropteroate synthase-like"/>
    <property type="match status" value="2"/>
</dbReference>
<protein>
    <recommendedName>
        <fullName evidence="18">Probable methionine synthase</fullName>
        <ecNumber evidence="5">2.1.1.13</ecNumber>
    </recommendedName>
    <alternativeName>
        <fullName evidence="17">5-methyltetrahydrofolate--homocysteine methyltransferase</fullName>
    </alternativeName>
    <alternativeName>
        <fullName evidence="16">Vitamin-B12 dependent methionine synthase</fullName>
    </alternativeName>
</protein>
<dbReference type="GO" id="GO:0008270">
    <property type="term" value="F:zinc ion binding"/>
    <property type="evidence" value="ECO:0007669"/>
    <property type="project" value="InterPro"/>
</dbReference>
<name>A0A0B2VZW4_TOXCA</name>
<evidence type="ECO:0000256" key="18">
    <source>
        <dbReference type="ARBA" id="ARBA00072160"/>
    </source>
</evidence>
<organism evidence="28 29">
    <name type="scientific">Toxocara canis</name>
    <name type="common">Canine roundworm</name>
    <dbReference type="NCBI Taxonomy" id="6265"/>
    <lineage>
        <taxon>Eukaryota</taxon>
        <taxon>Metazoa</taxon>
        <taxon>Ecdysozoa</taxon>
        <taxon>Nematoda</taxon>
        <taxon>Chromadorea</taxon>
        <taxon>Rhabditida</taxon>
        <taxon>Spirurina</taxon>
        <taxon>Ascaridomorpha</taxon>
        <taxon>Ascaridoidea</taxon>
        <taxon>Toxocaridae</taxon>
        <taxon>Toxocara</taxon>
    </lineage>
</organism>
<dbReference type="InterPro" id="IPR004223">
    <property type="entry name" value="VitB12-dep_Met_synth_activ_dom"/>
</dbReference>
<dbReference type="PANTHER" id="PTHR45833:SF1">
    <property type="entry name" value="METHIONINE SYNTHASE"/>
    <property type="match status" value="1"/>
</dbReference>
<evidence type="ECO:0000256" key="11">
    <source>
        <dbReference type="ARBA" id="ARBA00022723"/>
    </source>
</evidence>
<dbReference type="SUPFAM" id="SSF56507">
    <property type="entry name" value="Methionine synthase activation domain-like"/>
    <property type="match status" value="1"/>
</dbReference>
<evidence type="ECO:0000256" key="3">
    <source>
        <dbReference type="ARBA" id="ARBA00005178"/>
    </source>
</evidence>
<dbReference type="EC" id="2.1.1.13" evidence="5"/>
<dbReference type="SUPFAM" id="SSF47644">
    <property type="entry name" value="Methionine synthase domain"/>
    <property type="match status" value="1"/>
</dbReference>
<dbReference type="FunFam" id="3.40.50.280:FF:000001">
    <property type="entry name" value="Methionine synthase"/>
    <property type="match status" value="1"/>
</dbReference>
<dbReference type="SUPFAM" id="SSF82282">
    <property type="entry name" value="Homocysteine S-methyltransferase"/>
    <property type="match status" value="1"/>
</dbReference>
<evidence type="ECO:0000256" key="4">
    <source>
        <dbReference type="ARBA" id="ARBA00010398"/>
    </source>
</evidence>
<dbReference type="OrthoDB" id="261426at2759"/>
<keyword evidence="14" id="KW-0486">Methionine biosynthesis</keyword>
<dbReference type="Gene3D" id="3.40.50.280">
    <property type="entry name" value="Cobalamin-binding domain"/>
    <property type="match status" value="1"/>
</dbReference>
<feature type="domain" description="Pterin-binding" evidence="24">
    <location>
        <begin position="337"/>
        <end position="633"/>
    </location>
</feature>
<dbReference type="InterPro" id="IPR000489">
    <property type="entry name" value="Pterin-binding_dom"/>
</dbReference>
<feature type="domain" description="AdoMet activation" evidence="25">
    <location>
        <begin position="1052"/>
        <end position="1390"/>
    </location>
</feature>
<dbReference type="InterPro" id="IPR036589">
    <property type="entry name" value="HCY_dom_sf"/>
</dbReference>
<dbReference type="InterPro" id="IPR036594">
    <property type="entry name" value="Meth_synthase_dom"/>
</dbReference>
<evidence type="ECO:0000256" key="20">
    <source>
        <dbReference type="PIRSR" id="PIRSR000381-2"/>
    </source>
</evidence>
<feature type="binding site" evidence="19 21">
    <location>
        <position position="289"/>
    </location>
    <ligand>
        <name>Zn(2+)</name>
        <dbReference type="ChEBI" id="CHEBI:29105"/>
    </ligand>
</feature>
<dbReference type="InterPro" id="IPR036724">
    <property type="entry name" value="Cobalamin-bd_sf"/>
</dbReference>
<feature type="binding site" evidence="20">
    <location>
        <position position="1102"/>
    </location>
    <ligand>
        <name>S-adenosyl-L-methionine</name>
        <dbReference type="ChEBI" id="CHEBI:59789"/>
    </ligand>
</feature>
<keyword evidence="13 19" id="KW-0862">Zinc</keyword>
<dbReference type="STRING" id="6265.A0A0B2VZW4"/>
<dbReference type="PROSITE" id="PS51332">
    <property type="entry name" value="B12_BINDING"/>
    <property type="match status" value="1"/>
</dbReference>
<evidence type="ECO:0000256" key="7">
    <source>
        <dbReference type="ARBA" id="ARBA00022605"/>
    </source>
</evidence>
<evidence type="ECO:0000256" key="9">
    <source>
        <dbReference type="ARBA" id="ARBA00022679"/>
    </source>
</evidence>
<evidence type="ECO:0000256" key="8">
    <source>
        <dbReference type="ARBA" id="ARBA00022628"/>
    </source>
</evidence>
<dbReference type="GO" id="GO:0008705">
    <property type="term" value="F:methionine synthase activity"/>
    <property type="evidence" value="ECO:0007669"/>
    <property type="project" value="UniProtKB-EC"/>
</dbReference>
<feature type="domain" description="B12-binding N-terminal" evidence="27">
    <location>
        <begin position="791"/>
        <end position="888"/>
    </location>
</feature>
<feature type="domain" description="Hcy-binding" evidence="23">
    <location>
        <begin position="1"/>
        <end position="304"/>
    </location>
</feature>
<dbReference type="GO" id="GO:0031419">
    <property type="term" value="F:cobalamin binding"/>
    <property type="evidence" value="ECO:0007669"/>
    <property type="project" value="UniProtKB-KW"/>
</dbReference>
<dbReference type="SMART" id="SM01018">
    <property type="entry name" value="B12-binding_2"/>
    <property type="match status" value="1"/>
</dbReference>
<dbReference type="UniPathway" id="UPA00051">
    <property type="reaction ID" value="UER00081"/>
</dbReference>
<evidence type="ECO:0000256" key="15">
    <source>
        <dbReference type="ARBA" id="ARBA00023285"/>
    </source>
</evidence>
<reference evidence="28 29" key="1">
    <citation type="submission" date="2014-11" db="EMBL/GenBank/DDBJ databases">
        <title>Genetic blueprint of the zoonotic pathogen Toxocara canis.</title>
        <authorList>
            <person name="Zhu X.-Q."/>
            <person name="Korhonen P.K."/>
            <person name="Cai H."/>
            <person name="Young N.D."/>
            <person name="Nejsum P."/>
            <person name="von Samson-Himmelstjerna G."/>
            <person name="Boag P.R."/>
            <person name="Tan P."/>
            <person name="Li Q."/>
            <person name="Min J."/>
            <person name="Yang Y."/>
            <person name="Wang X."/>
            <person name="Fang X."/>
            <person name="Hall R.S."/>
            <person name="Hofmann A."/>
            <person name="Sternberg P.W."/>
            <person name="Jex A.R."/>
            <person name="Gasser R.B."/>
        </authorList>
    </citation>
    <scope>NUCLEOTIDE SEQUENCE [LARGE SCALE GENOMIC DNA]</scope>
    <source>
        <strain evidence="28">PN_DK_2014</strain>
    </source>
</reference>
<dbReference type="Gene3D" id="3.20.20.330">
    <property type="entry name" value="Homocysteine-binding-like domain"/>
    <property type="match status" value="1"/>
</dbReference>
<evidence type="ECO:0000256" key="17">
    <source>
        <dbReference type="ARBA" id="ARBA00031040"/>
    </source>
</evidence>
<feature type="binding site" evidence="19 21">
    <location>
        <position position="290"/>
    </location>
    <ligand>
        <name>Zn(2+)</name>
        <dbReference type="ChEBI" id="CHEBI:29105"/>
    </ligand>
</feature>
<dbReference type="Proteomes" id="UP000031036">
    <property type="component" value="Unassembled WGS sequence"/>
</dbReference>
<comment type="cofactor">
    <cofactor evidence="2 19">
        <name>methylcob(III)alamin</name>
        <dbReference type="ChEBI" id="CHEBI:28115"/>
    </cofactor>
</comment>
<dbReference type="Pfam" id="PF00809">
    <property type="entry name" value="Pterin_bind"/>
    <property type="match status" value="2"/>
</dbReference>
<evidence type="ECO:0000259" key="26">
    <source>
        <dbReference type="PROSITE" id="PS51332"/>
    </source>
</evidence>
<dbReference type="FunFam" id="3.20.20.330:FF:000001">
    <property type="entry name" value="Methionine synthase"/>
    <property type="match status" value="1"/>
</dbReference>
<evidence type="ECO:0000256" key="14">
    <source>
        <dbReference type="ARBA" id="ARBA00023167"/>
    </source>
</evidence>
<evidence type="ECO:0000313" key="29">
    <source>
        <dbReference type="Proteomes" id="UP000031036"/>
    </source>
</evidence>
<accession>A0A0B2VZW4</accession>
<evidence type="ECO:0000259" key="24">
    <source>
        <dbReference type="PROSITE" id="PS50972"/>
    </source>
</evidence>
<feature type="binding site" evidence="20">
    <location>
        <position position="1297"/>
    </location>
    <ligand>
        <name>S-adenosyl-L-methionine</name>
        <dbReference type="ChEBI" id="CHEBI:59789"/>
    </ligand>
</feature>
<feature type="binding site" evidence="20">
    <location>
        <begin position="911"/>
        <end position="915"/>
    </location>
    <ligand>
        <name>methylcob(III)alamin</name>
        <dbReference type="ChEBI" id="CHEBI:28115"/>
    </ligand>
</feature>
<dbReference type="GO" id="GO:0050667">
    <property type="term" value="P:homocysteine metabolic process"/>
    <property type="evidence" value="ECO:0007669"/>
    <property type="project" value="TreeGrafter"/>
</dbReference>
<dbReference type="PROSITE" id="PS50970">
    <property type="entry name" value="HCY"/>
    <property type="match status" value="1"/>
</dbReference>
<evidence type="ECO:0000256" key="10">
    <source>
        <dbReference type="ARBA" id="ARBA00022691"/>
    </source>
</evidence>
<proteinExistence type="inferred from homology"/>
<dbReference type="InterPro" id="IPR037010">
    <property type="entry name" value="VitB12-dep_Met_synth_activ_sf"/>
</dbReference>
<evidence type="ECO:0000259" key="27">
    <source>
        <dbReference type="PROSITE" id="PS51337"/>
    </source>
</evidence>
<evidence type="ECO:0000256" key="12">
    <source>
        <dbReference type="ARBA" id="ARBA00022737"/>
    </source>
</evidence>
<dbReference type="CDD" id="cd02069">
    <property type="entry name" value="methionine_synthase_B12_BD"/>
    <property type="match status" value="1"/>
</dbReference>
<dbReference type="InterPro" id="IPR011005">
    <property type="entry name" value="Dihydropteroate_synth-like_sf"/>
</dbReference>
<dbReference type="FunFam" id="1.10.1240.10:FF:000001">
    <property type="entry name" value="Methionine synthase"/>
    <property type="match status" value="1"/>
</dbReference>
<evidence type="ECO:0000256" key="5">
    <source>
        <dbReference type="ARBA" id="ARBA00012032"/>
    </source>
</evidence>
<dbReference type="FunFam" id="3.20.20.20:FF:000002">
    <property type="entry name" value="Methionine synthase"/>
    <property type="match status" value="1"/>
</dbReference>
<dbReference type="InterPro" id="IPR050554">
    <property type="entry name" value="Met_Synthase/Corrinoid"/>
</dbReference>
<dbReference type="GO" id="GO:0005829">
    <property type="term" value="C:cytosol"/>
    <property type="evidence" value="ECO:0007669"/>
    <property type="project" value="TreeGrafter"/>
</dbReference>
<dbReference type="InterPro" id="IPR003759">
    <property type="entry name" value="Cbl-bd_cap"/>
</dbReference>
<dbReference type="Pfam" id="PF02574">
    <property type="entry name" value="S-methyl_trans"/>
    <property type="match status" value="1"/>
</dbReference>
<evidence type="ECO:0000256" key="6">
    <source>
        <dbReference type="ARBA" id="ARBA00022603"/>
    </source>
</evidence>
<dbReference type="PROSITE" id="PS50972">
    <property type="entry name" value="PTERIN_BINDING"/>
    <property type="match status" value="1"/>
</dbReference>
<feature type="binding site" evidence="20">
    <location>
        <position position="838"/>
    </location>
    <ligand>
        <name>methylcob(III)alamin</name>
        <dbReference type="ChEBI" id="CHEBI:28115"/>
    </ligand>
</feature>
<dbReference type="Gene3D" id="1.10.288.10">
    <property type="entry name" value="Cobalamin-dependent Methionine Synthase, domain 2"/>
    <property type="match status" value="1"/>
</dbReference>
<keyword evidence="29" id="KW-1185">Reference proteome</keyword>
<evidence type="ECO:0000256" key="22">
    <source>
        <dbReference type="PROSITE-ProRule" id="PRU00346"/>
    </source>
</evidence>
<keyword evidence="9 22" id="KW-0808">Transferase</keyword>
<dbReference type="SUPFAM" id="SSF51717">
    <property type="entry name" value="Dihydropteroate synthetase-like"/>
    <property type="match status" value="2"/>
</dbReference>
<keyword evidence="10 20" id="KW-0949">S-adenosyl-L-methionine</keyword>
<feature type="binding site" evidence="20">
    <location>
        <position position="963"/>
    </location>
    <ligand>
        <name>methylcob(III)alamin</name>
        <dbReference type="ChEBI" id="CHEBI:28115"/>
    </ligand>
</feature>
<dbReference type="Gene3D" id="3.10.196.10">
    <property type="entry name" value="Vitamin B12-dependent methionine synthase, activation domain"/>
    <property type="match status" value="1"/>
</dbReference>
<evidence type="ECO:0000256" key="1">
    <source>
        <dbReference type="ARBA" id="ARBA00001947"/>
    </source>
</evidence>
<dbReference type="Gene3D" id="1.10.1240.10">
    <property type="entry name" value="Methionine synthase domain"/>
    <property type="match status" value="1"/>
</dbReference>